<dbReference type="InterPro" id="IPR028098">
    <property type="entry name" value="Glyco_trans_4-like_N"/>
</dbReference>
<evidence type="ECO:0008006" key="5">
    <source>
        <dbReference type="Google" id="ProtNLM"/>
    </source>
</evidence>
<feature type="domain" description="Glycosyl transferase family 1" evidence="1">
    <location>
        <begin position="185"/>
        <end position="345"/>
    </location>
</feature>
<evidence type="ECO:0000259" key="2">
    <source>
        <dbReference type="Pfam" id="PF13439"/>
    </source>
</evidence>
<accession>A0A1F7RXR8</accession>
<dbReference type="AlphaFoldDB" id="A0A1F7RXR8"/>
<dbReference type="Gene3D" id="3.40.50.2000">
    <property type="entry name" value="Glycogen Phosphorylase B"/>
    <property type="match status" value="2"/>
</dbReference>
<dbReference type="PANTHER" id="PTHR12526:SF623">
    <property type="entry name" value="WABG"/>
    <property type="match status" value="1"/>
</dbReference>
<dbReference type="Proteomes" id="UP000178797">
    <property type="component" value="Unassembled WGS sequence"/>
</dbReference>
<dbReference type="GO" id="GO:0016757">
    <property type="term" value="F:glycosyltransferase activity"/>
    <property type="evidence" value="ECO:0007669"/>
    <property type="project" value="InterPro"/>
</dbReference>
<dbReference type="PANTHER" id="PTHR12526">
    <property type="entry name" value="GLYCOSYLTRANSFERASE"/>
    <property type="match status" value="1"/>
</dbReference>
<evidence type="ECO:0000259" key="1">
    <source>
        <dbReference type="Pfam" id="PF00534"/>
    </source>
</evidence>
<proteinExistence type="predicted"/>
<dbReference type="InterPro" id="IPR001296">
    <property type="entry name" value="Glyco_trans_1"/>
</dbReference>
<reference evidence="3 4" key="1">
    <citation type="journal article" date="2016" name="Nat. Commun.">
        <title>Thousands of microbial genomes shed light on interconnected biogeochemical processes in an aquifer system.</title>
        <authorList>
            <person name="Anantharaman K."/>
            <person name="Brown C.T."/>
            <person name="Hug L.A."/>
            <person name="Sharon I."/>
            <person name="Castelle C.J."/>
            <person name="Probst A.J."/>
            <person name="Thomas B.C."/>
            <person name="Singh A."/>
            <person name="Wilkins M.J."/>
            <person name="Karaoz U."/>
            <person name="Brodie E.L."/>
            <person name="Williams K.H."/>
            <person name="Hubbard S.S."/>
            <person name="Banfield J.F."/>
        </authorList>
    </citation>
    <scope>NUCLEOTIDE SEQUENCE [LARGE SCALE GENOMIC DNA]</scope>
</reference>
<protein>
    <recommendedName>
        <fullName evidence="5">Glycosyl transferase family 1 domain-containing protein</fullName>
    </recommendedName>
</protein>
<sequence length="374" mass="41492">MFLITSLEIGGTEKIVVSLAKNLDKSRYNIFVCSICPLSALADELRGINGVHLFTLNIKIKKLFITAIPKLFVMLKQYKINILQSFLFIDNILGSVVGRLAGTPIVILGQRGTIMSVNEDMEKHNIRFYIQCAVSRFSDLIVANSNYYKKYLCKHNIHHSKIQIIYNGVNIHKSDSPIGAETGIKKNNSIILGIVSRLIPQKGHKYLFKALALLGKDYLNKIVLLIIGDGVYRSYLEKLSEGLSISEKVVFLGERNDVDSLLDVIDIVILTSVYGEGTPNAILEAMAKGKPVIATRVGGIPEIVIDGETGILVEPRNPTALANAILLLLRDGNLRRNMGTAAKERISNNFTLTKMINNYEAIYTSLLKKKYGQL</sequence>
<organism evidence="3 4">
    <name type="scientific">Candidatus Schekmanbacteria bacterium RBG_16_38_10</name>
    <dbReference type="NCBI Taxonomy" id="1817879"/>
    <lineage>
        <taxon>Bacteria</taxon>
        <taxon>Candidatus Schekmaniibacteriota</taxon>
    </lineage>
</organism>
<dbReference type="EMBL" id="MGDE01000091">
    <property type="protein sequence ID" value="OGL46365.1"/>
    <property type="molecule type" value="Genomic_DNA"/>
</dbReference>
<dbReference type="Pfam" id="PF00534">
    <property type="entry name" value="Glycos_transf_1"/>
    <property type="match status" value="1"/>
</dbReference>
<dbReference type="SUPFAM" id="SSF53756">
    <property type="entry name" value="UDP-Glycosyltransferase/glycogen phosphorylase"/>
    <property type="match status" value="1"/>
</dbReference>
<dbReference type="Pfam" id="PF13439">
    <property type="entry name" value="Glyco_transf_4"/>
    <property type="match status" value="1"/>
</dbReference>
<name>A0A1F7RXR8_9BACT</name>
<evidence type="ECO:0000313" key="3">
    <source>
        <dbReference type="EMBL" id="OGL46365.1"/>
    </source>
</evidence>
<gene>
    <name evidence="3" type="ORF">A2W05_01550</name>
</gene>
<evidence type="ECO:0000313" key="4">
    <source>
        <dbReference type="Proteomes" id="UP000178797"/>
    </source>
</evidence>
<feature type="domain" description="Glycosyltransferase subfamily 4-like N-terminal" evidence="2">
    <location>
        <begin position="9"/>
        <end position="171"/>
    </location>
</feature>
<comment type="caution">
    <text evidence="3">The sequence shown here is derived from an EMBL/GenBank/DDBJ whole genome shotgun (WGS) entry which is preliminary data.</text>
</comment>